<dbReference type="EMBL" id="JAOAOG010000332">
    <property type="protein sequence ID" value="KAJ6227825.1"/>
    <property type="molecule type" value="Genomic_DNA"/>
</dbReference>
<evidence type="ECO:0000256" key="1">
    <source>
        <dbReference type="SAM" id="MobiDB-lite"/>
    </source>
</evidence>
<proteinExistence type="predicted"/>
<feature type="region of interest" description="Disordered" evidence="1">
    <location>
        <begin position="129"/>
        <end position="158"/>
    </location>
</feature>
<keyword evidence="4" id="KW-1185">Reference proteome</keyword>
<evidence type="ECO:0000313" key="3">
    <source>
        <dbReference type="EMBL" id="KAJ6227825.1"/>
    </source>
</evidence>
<reference evidence="3" key="1">
    <citation type="submission" date="2022-08" db="EMBL/GenBank/DDBJ databases">
        <title>Novel sulfate-reducing endosymbionts in the free-living metamonad Anaeramoeba.</title>
        <authorList>
            <person name="Jerlstrom-Hultqvist J."/>
            <person name="Cepicka I."/>
            <person name="Gallot-Lavallee L."/>
            <person name="Salas-Leiva D."/>
            <person name="Curtis B.A."/>
            <person name="Zahonova K."/>
            <person name="Pipaliya S."/>
            <person name="Dacks J."/>
            <person name="Roger A.J."/>
        </authorList>
    </citation>
    <scope>NUCLEOTIDE SEQUENCE</scope>
    <source>
        <strain evidence="3">Schooner1</strain>
    </source>
</reference>
<dbReference type="Gene3D" id="6.10.250.1900">
    <property type="match status" value="1"/>
</dbReference>
<feature type="region of interest" description="Disordered" evidence="1">
    <location>
        <begin position="203"/>
        <end position="229"/>
    </location>
</feature>
<gene>
    <name evidence="3" type="ORF">M0813_09485</name>
</gene>
<organism evidence="3 4">
    <name type="scientific">Anaeramoeba flamelloides</name>
    <dbReference type="NCBI Taxonomy" id="1746091"/>
    <lineage>
        <taxon>Eukaryota</taxon>
        <taxon>Metamonada</taxon>
        <taxon>Anaeramoebidae</taxon>
        <taxon>Anaeramoeba</taxon>
    </lineage>
</organism>
<feature type="compositionally biased region" description="Basic residues" evidence="1">
    <location>
        <begin position="203"/>
        <end position="223"/>
    </location>
</feature>
<dbReference type="Proteomes" id="UP001150062">
    <property type="component" value="Unassembled WGS sequence"/>
</dbReference>
<evidence type="ECO:0000259" key="2">
    <source>
        <dbReference type="Pfam" id="PF10444"/>
    </source>
</evidence>
<feature type="compositionally biased region" description="Basic residues" evidence="1">
    <location>
        <begin position="134"/>
        <end position="148"/>
    </location>
</feature>
<dbReference type="InterPro" id="IPR018851">
    <property type="entry name" value="Borealin_N"/>
</dbReference>
<dbReference type="Pfam" id="PF10444">
    <property type="entry name" value="Nbl1_Borealin_N"/>
    <property type="match status" value="1"/>
</dbReference>
<sequence length="287" mass="34124">MNRNIDLISEKDHFNPLLDPLKPKITLEEFDDEVQSRCKMIRLHSENLKNVVKDAIHSELNKLSLSVKMMKVGELLDKYQGKLYLPELENKSGLKNSSSQLVEGIGEKSNRVDRENEVEIELIDENKKKNEKQNKKKKIKKYQRKKKISSKENSILNLDNNSHLHKNEQQQQRVIAKLLACNKSKNFKTYNSRRVPFFKKNQKQNNHFTRKKTKKKNKNKTKMKKEQDKILQKHNSIKNQNEFSIKRPYDHDLKISDLIKSRVDHFRSQLTKQNEKKKNQKKLIKKN</sequence>
<protein>
    <submittedName>
        <fullName evidence="3">Australin</fullName>
    </submittedName>
</protein>
<feature type="domain" description="Borealin N-terminal" evidence="2">
    <location>
        <begin position="26"/>
        <end position="78"/>
    </location>
</feature>
<comment type="caution">
    <text evidence="3">The sequence shown here is derived from an EMBL/GenBank/DDBJ whole genome shotgun (WGS) entry which is preliminary data.</text>
</comment>
<evidence type="ECO:0000313" key="4">
    <source>
        <dbReference type="Proteomes" id="UP001150062"/>
    </source>
</evidence>
<name>A0ABQ8X6J8_9EUKA</name>
<accession>A0ABQ8X6J8</accession>